<comment type="caution">
    <text evidence="9">The sequence shown here is derived from an EMBL/GenBank/DDBJ whole genome shotgun (WGS) entry which is preliminary data.</text>
</comment>
<name>A0ABQ0G4P5_9PEZI</name>
<organism evidence="9 10">
    <name type="scientific">Madurella fahalii</name>
    <dbReference type="NCBI Taxonomy" id="1157608"/>
    <lineage>
        <taxon>Eukaryota</taxon>
        <taxon>Fungi</taxon>
        <taxon>Dikarya</taxon>
        <taxon>Ascomycota</taxon>
        <taxon>Pezizomycotina</taxon>
        <taxon>Sordariomycetes</taxon>
        <taxon>Sordariomycetidae</taxon>
        <taxon>Sordariales</taxon>
        <taxon>Sordariales incertae sedis</taxon>
        <taxon>Madurella</taxon>
    </lineage>
</organism>
<reference evidence="9 10" key="1">
    <citation type="submission" date="2024-09" db="EMBL/GenBank/DDBJ databases">
        <title>Itraconazole resistance in Madurella fahalii resulting from another homologue of gene encoding cytochrome P450 14-alpha sterol demethylase (CYP51).</title>
        <authorList>
            <person name="Yoshioka I."/>
            <person name="Fahal A.H."/>
            <person name="Kaneko S."/>
            <person name="Yaguchi T."/>
        </authorList>
    </citation>
    <scope>NUCLEOTIDE SEQUENCE [LARGE SCALE GENOMIC DNA]</scope>
    <source>
        <strain evidence="9 10">IFM 68171</strain>
    </source>
</reference>
<keyword evidence="2 7" id="KW-0812">Transmembrane</keyword>
<keyword evidence="3 7" id="KW-1133">Transmembrane helix</keyword>
<sequence length="369" mass="40894">MDAYASDDLGPAVIAVAWVFASLAILVVGARLYARLRIVRRLSIDDCLILFTLCLGLGNSVFLTISSKWGLGQHLSVLQADPERVMYTVKWVYLCEFFSILCPCFGRISFALLLLSIIPRSTPRRVFLWSVISVQFVVDVGTVIISFAQCRPIEAFWDRSVNGNCWPPYVQQYTGFTQGSVCSLVDLILALFPSTMFWNLKMKWKQKIALSSLMGLGVFAMIASIVKTVGLKALTETEDLTYAMANLAIWWTLEAYLVLIAASVPTLKPIFKTKKGQTRDRSSLGTGLSTWNRNQRIKMSNNDDSGPFVALSDPESRDGPDTGVRLESYDNGVYKANAIAGQEGNDHVADGIRRDFTVTVVYGKHAEDA</sequence>
<feature type="transmembrane region" description="Helical" evidence="7">
    <location>
        <begin position="210"/>
        <end position="229"/>
    </location>
</feature>
<dbReference type="GeneID" id="98173584"/>
<evidence type="ECO:0000313" key="9">
    <source>
        <dbReference type="EMBL" id="GAB1312629.1"/>
    </source>
</evidence>
<dbReference type="PANTHER" id="PTHR33048:SF146">
    <property type="entry name" value="INTEGRAL MEMBRANE PROTEIN"/>
    <property type="match status" value="1"/>
</dbReference>
<feature type="transmembrane region" description="Helical" evidence="7">
    <location>
        <begin position="176"/>
        <end position="198"/>
    </location>
</feature>
<evidence type="ECO:0000256" key="3">
    <source>
        <dbReference type="ARBA" id="ARBA00022989"/>
    </source>
</evidence>
<keyword evidence="4 7" id="KW-0472">Membrane</keyword>
<evidence type="ECO:0000256" key="5">
    <source>
        <dbReference type="ARBA" id="ARBA00038359"/>
    </source>
</evidence>
<protein>
    <recommendedName>
        <fullName evidence="8">Rhodopsin domain-containing protein</fullName>
    </recommendedName>
</protein>
<comment type="similarity">
    <text evidence="5">Belongs to the SAT4 family.</text>
</comment>
<dbReference type="InterPro" id="IPR052337">
    <property type="entry name" value="SAT4-like"/>
</dbReference>
<dbReference type="PANTHER" id="PTHR33048">
    <property type="entry name" value="PTH11-LIKE INTEGRAL MEMBRANE PROTEIN (AFU_ORTHOLOGUE AFUA_5G11245)"/>
    <property type="match status" value="1"/>
</dbReference>
<evidence type="ECO:0000313" key="10">
    <source>
        <dbReference type="Proteomes" id="UP001628179"/>
    </source>
</evidence>
<feature type="transmembrane region" description="Helical" evidence="7">
    <location>
        <begin position="91"/>
        <end position="114"/>
    </location>
</feature>
<dbReference type="RefSeq" id="XP_070914362.1">
    <property type="nucleotide sequence ID" value="XM_071058261.1"/>
</dbReference>
<dbReference type="Proteomes" id="UP001628179">
    <property type="component" value="Unassembled WGS sequence"/>
</dbReference>
<gene>
    <name evidence="9" type="ORF">MFIFM68171_02839</name>
</gene>
<evidence type="ECO:0000256" key="4">
    <source>
        <dbReference type="ARBA" id="ARBA00023136"/>
    </source>
</evidence>
<feature type="transmembrane region" description="Helical" evidence="7">
    <location>
        <begin position="46"/>
        <end position="71"/>
    </location>
</feature>
<accession>A0ABQ0G4P5</accession>
<feature type="transmembrane region" description="Helical" evidence="7">
    <location>
        <begin position="12"/>
        <end position="34"/>
    </location>
</feature>
<keyword evidence="10" id="KW-1185">Reference proteome</keyword>
<feature type="compositionally biased region" description="Polar residues" evidence="6">
    <location>
        <begin position="295"/>
        <end position="304"/>
    </location>
</feature>
<feature type="transmembrane region" description="Helical" evidence="7">
    <location>
        <begin position="126"/>
        <end position="148"/>
    </location>
</feature>
<proteinExistence type="inferred from homology"/>
<evidence type="ECO:0000256" key="1">
    <source>
        <dbReference type="ARBA" id="ARBA00004141"/>
    </source>
</evidence>
<evidence type="ECO:0000256" key="6">
    <source>
        <dbReference type="SAM" id="MobiDB-lite"/>
    </source>
</evidence>
<dbReference type="Pfam" id="PF20684">
    <property type="entry name" value="Fung_rhodopsin"/>
    <property type="match status" value="1"/>
</dbReference>
<feature type="transmembrane region" description="Helical" evidence="7">
    <location>
        <begin position="249"/>
        <end position="271"/>
    </location>
</feature>
<evidence type="ECO:0000256" key="2">
    <source>
        <dbReference type="ARBA" id="ARBA00022692"/>
    </source>
</evidence>
<comment type="subcellular location">
    <subcellularLocation>
        <location evidence="1">Membrane</location>
        <topology evidence="1">Multi-pass membrane protein</topology>
    </subcellularLocation>
</comment>
<evidence type="ECO:0000256" key="7">
    <source>
        <dbReference type="SAM" id="Phobius"/>
    </source>
</evidence>
<feature type="region of interest" description="Disordered" evidence="6">
    <location>
        <begin position="295"/>
        <end position="322"/>
    </location>
</feature>
<feature type="domain" description="Rhodopsin" evidence="8">
    <location>
        <begin position="30"/>
        <end position="272"/>
    </location>
</feature>
<dbReference type="InterPro" id="IPR049326">
    <property type="entry name" value="Rhodopsin_dom_fungi"/>
</dbReference>
<evidence type="ECO:0000259" key="8">
    <source>
        <dbReference type="Pfam" id="PF20684"/>
    </source>
</evidence>
<dbReference type="EMBL" id="BAAFSV010000002">
    <property type="protein sequence ID" value="GAB1312629.1"/>
    <property type="molecule type" value="Genomic_DNA"/>
</dbReference>